<evidence type="ECO:0000256" key="6">
    <source>
        <dbReference type="ARBA" id="ARBA00022645"/>
    </source>
</evidence>
<feature type="domain" description="Glycosyl transferase family 51" evidence="21">
    <location>
        <begin position="72"/>
        <end position="247"/>
    </location>
</feature>
<evidence type="ECO:0000256" key="16">
    <source>
        <dbReference type="ARBA" id="ARBA00034000"/>
    </source>
</evidence>
<gene>
    <name evidence="22" type="ORF">ACFPOE_23610</name>
</gene>
<evidence type="ECO:0000256" key="1">
    <source>
        <dbReference type="ARBA" id="ARBA00004236"/>
    </source>
</evidence>
<dbReference type="SUPFAM" id="SSF53955">
    <property type="entry name" value="Lysozyme-like"/>
    <property type="match status" value="1"/>
</dbReference>
<keyword evidence="19" id="KW-1133">Transmembrane helix</keyword>
<protein>
    <submittedName>
        <fullName evidence="22">Penicillin-binding protein 1A</fullName>
    </submittedName>
</protein>
<keyword evidence="10" id="KW-0378">Hydrolase</keyword>
<feature type="region of interest" description="Disordered" evidence="18">
    <location>
        <begin position="717"/>
        <end position="748"/>
    </location>
</feature>
<keyword evidence="23" id="KW-1185">Reference proteome</keyword>
<evidence type="ECO:0000256" key="12">
    <source>
        <dbReference type="ARBA" id="ARBA00022984"/>
    </source>
</evidence>
<comment type="similarity">
    <text evidence="3">In the C-terminal section; belongs to the transpeptidase family.</text>
</comment>
<dbReference type="Gene3D" id="1.10.3810.10">
    <property type="entry name" value="Biosynthetic peptidoglycan transglycosylase-like"/>
    <property type="match status" value="1"/>
</dbReference>
<evidence type="ECO:0000256" key="10">
    <source>
        <dbReference type="ARBA" id="ARBA00022801"/>
    </source>
</evidence>
<feature type="compositionally biased region" description="Pro residues" evidence="18">
    <location>
        <begin position="861"/>
        <end position="870"/>
    </location>
</feature>
<evidence type="ECO:0000256" key="5">
    <source>
        <dbReference type="ARBA" id="ARBA00022475"/>
    </source>
</evidence>
<keyword evidence="14" id="KW-0511">Multifunctional enzyme</keyword>
<evidence type="ECO:0000256" key="4">
    <source>
        <dbReference type="ARBA" id="ARBA00007739"/>
    </source>
</evidence>
<dbReference type="PANTHER" id="PTHR32282">
    <property type="entry name" value="BINDING PROTEIN TRANSPEPTIDASE, PUTATIVE-RELATED"/>
    <property type="match status" value="1"/>
</dbReference>
<keyword evidence="15" id="KW-0961">Cell wall biogenesis/degradation</keyword>
<dbReference type="InterPro" id="IPR001460">
    <property type="entry name" value="PCN-bd_Tpept"/>
</dbReference>
<evidence type="ECO:0000256" key="14">
    <source>
        <dbReference type="ARBA" id="ARBA00023268"/>
    </source>
</evidence>
<feature type="compositionally biased region" description="Low complexity" evidence="18">
    <location>
        <begin position="717"/>
        <end position="738"/>
    </location>
</feature>
<feature type="region of interest" description="Disordered" evidence="18">
    <location>
        <begin position="795"/>
        <end position="870"/>
    </location>
</feature>
<evidence type="ECO:0000256" key="18">
    <source>
        <dbReference type="SAM" id="MobiDB-lite"/>
    </source>
</evidence>
<comment type="similarity">
    <text evidence="4">In the N-terminal section; belongs to the glycosyltransferase 51 family.</text>
</comment>
<sequence length="870" mass="94619">MSTAFLDRARERAIALYNRLPEGHVRRAGILLSIIPLLVLLYVLALIPFTPSIGDIRKSKSEAPAVVMSADGKELAMFKRANRDWVKLADISPNVLAALVATEDRRFYEHHGMDFTRTLSAAVHTLSGDREGGSTITQQLARNLYPEEIGRSQTLTRKIKEAITALKIEAIYSKKEILETYLNTVPFLYNAYGIEMAARTYFDKSADKLDVLESATLIGMLKGTSYYNPVINPERATQRRNTVLAQMVKDKKLEPAQYEALKKQPLKIDFERQNEPLGPAPHLAQQLRRWLIDWADRKGYNIYTDGLVVRTTIDSRLQAMANQAVERQTTALQALADARRSPWSRDTLTAFIRESAPYKKARDEGRSDAEAIKQLQADSAFIQSLKDDKLRIQAGFLALDPRNGEVRAWVGSPDFAQDQFDHVYMARRQPGSTFKPFVYGAAFEAGARASDTFVDQAVEIPIDKGVVWRPSDGVPPSGKTMTLREGIAYSKNTITAQVMQKVGPQRVAALARAMGVRQSKLDPVMSLALGTSPVTLKEMVSSYGTIANGGNYIEPMVVLRIEDRHGKPLEEFRSAPPEPALSVGASLTLIDAMRGVVDIGTGMAIRSRYGIKADVAGKTGTTQDNTDGWFILMSPTLVAGAWAGFNDNRITMADSWGQGAHSALPMVGELFQQAIKAKLVDPALRFGAPPADPGGPDALGKMNDWFHNLFEQREAAQAALPASAAAPDTAAPEPEAQPRLATGAASVDTTVVPSEYQGSEIVRVMPGGGGATSGANGGFEIQQPRPVQRQIEVAPARNDRPEGPFVVGAPALGTPSIGSASGNAISVAPREDRREQRPEPAGEPPAQPARGSPSVRFESPPETPAPEPQR</sequence>
<dbReference type="InterPro" id="IPR036950">
    <property type="entry name" value="PBP_transglycosylase"/>
</dbReference>
<evidence type="ECO:0000256" key="3">
    <source>
        <dbReference type="ARBA" id="ARBA00007090"/>
    </source>
</evidence>
<evidence type="ECO:0000256" key="2">
    <source>
        <dbReference type="ARBA" id="ARBA00004752"/>
    </source>
</evidence>
<feature type="compositionally biased region" description="Gly residues" evidence="18">
    <location>
        <begin position="767"/>
        <end position="777"/>
    </location>
</feature>
<feature type="domain" description="Penicillin-binding protein transpeptidase" evidence="20">
    <location>
        <begin position="395"/>
        <end position="627"/>
    </location>
</feature>
<keyword evidence="5" id="KW-1003">Cell membrane</keyword>
<evidence type="ECO:0000256" key="11">
    <source>
        <dbReference type="ARBA" id="ARBA00022960"/>
    </source>
</evidence>
<evidence type="ECO:0000256" key="8">
    <source>
        <dbReference type="ARBA" id="ARBA00022676"/>
    </source>
</evidence>
<dbReference type="Pfam" id="PF00912">
    <property type="entry name" value="Transgly"/>
    <property type="match status" value="1"/>
</dbReference>
<evidence type="ECO:0000313" key="22">
    <source>
        <dbReference type="EMBL" id="MFC5500550.1"/>
    </source>
</evidence>
<comment type="caution">
    <text evidence="22">The sequence shown here is derived from an EMBL/GenBank/DDBJ whole genome shotgun (WGS) entry which is preliminary data.</text>
</comment>
<keyword evidence="6" id="KW-0121">Carboxypeptidase</keyword>
<keyword evidence="12" id="KW-0573">Peptidoglycan synthesis</keyword>
<dbReference type="EMBL" id="JBHSMF010000015">
    <property type="protein sequence ID" value="MFC5500550.1"/>
    <property type="molecule type" value="Genomic_DNA"/>
</dbReference>
<keyword evidence="11" id="KW-0133">Cell shape</keyword>
<feature type="transmembrane region" description="Helical" evidence="19">
    <location>
        <begin position="28"/>
        <end position="49"/>
    </location>
</feature>
<comment type="catalytic activity">
    <reaction evidence="16">
        <text>Preferential cleavage: (Ac)2-L-Lys-D-Ala-|-D-Ala. Also transpeptidation of peptidyl-alanyl moieties that are N-acyl substituents of D-alanine.</text>
        <dbReference type="EC" id="3.4.16.4"/>
    </reaction>
</comment>
<dbReference type="Proteomes" id="UP001596037">
    <property type="component" value="Unassembled WGS sequence"/>
</dbReference>
<proteinExistence type="inferred from homology"/>
<keyword evidence="7" id="KW-0645">Protease</keyword>
<comment type="subcellular location">
    <subcellularLocation>
        <location evidence="1">Cell membrane</location>
    </subcellularLocation>
</comment>
<keyword evidence="8" id="KW-0328">Glycosyltransferase</keyword>
<evidence type="ECO:0000256" key="17">
    <source>
        <dbReference type="ARBA" id="ARBA00049902"/>
    </source>
</evidence>
<evidence type="ECO:0000256" key="15">
    <source>
        <dbReference type="ARBA" id="ARBA00023316"/>
    </source>
</evidence>
<accession>A0ABW0NJU5</accession>
<name>A0ABW0NJU5_9BURK</name>
<organism evidence="22 23">
    <name type="scientific">Caenimonas terrae</name>
    <dbReference type="NCBI Taxonomy" id="696074"/>
    <lineage>
        <taxon>Bacteria</taxon>
        <taxon>Pseudomonadati</taxon>
        <taxon>Pseudomonadota</taxon>
        <taxon>Betaproteobacteria</taxon>
        <taxon>Burkholderiales</taxon>
        <taxon>Comamonadaceae</taxon>
        <taxon>Caenimonas</taxon>
    </lineage>
</organism>
<evidence type="ECO:0000256" key="7">
    <source>
        <dbReference type="ARBA" id="ARBA00022670"/>
    </source>
</evidence>
<keyword evidence="13 19" id="KW-0472">Membrane</keyword>
<dbReference type="InterPro" id="IPR001264">
    <property type="entry name" value="Glyco_trans_51"/>
</dbReference>
<evidence type="ECO:0000259" key="21">
    <source>
        <dbReference type="Pfam" id="PF00912"/>
    </source>
</evidence>
<keyword evidence="9" id="KW-0808">Transferase</keyword>
<evidence type="ECO:0000256" key="9">
    <source>
        <dbReference type="ARBA" id="ARBA00022679"/>
    </source>
</evidence>
<dbReference type="Pfam" id="PF00905">
    <property type="entry name" value="Transpeptidase"/>
    <property type="match status" value="1"/>
</dbReference>
<dbReference type="Gene3D" id="3.40.710.10">
    <property type="entry name" value="DD-peptidase/beta-lactamase superfamily"/>
    <property type="match status" value="1"/>
</dbReference>
<dbReference type="InterPro" id="IPR012338">
    <property type="entry name" value="Beta-lactam/transpept-like"/>
</dbReference>
<evidence type="ECO:0000313" key="23">
    <source>
        <dbReference type="Proteomes" id="UP001596037"/>
    </source>
</evidence>
<dbReference type="InterPro" id="IPR050396">
    <property type="entry name" value="Glycosyltr_51/Transpeptidase"/>
</dbReference>
<feature type="region of interest" description="Disordered" evidence="18">
    <location>
        <begin position="767"/>
        <end position="786"/>
    </location>
</feature>
<comment type="catalytic activity">
    <reaction evidence="17">
        <text>[GlcNAc-(1-&gt;4)-Mur2Ac(oyl-L-Ala-gamma-D-Glu-L-Lys-D-Ala-D-Ala)](n)-di-trans,octa-cis-undecaprenyl diphosphate + beta-D-GlcNAc-(1-&gt;4)-Mur2Ac(oyl-L-Ala-gamma-D-Glu-L-Lys-D-Ala-D-Ala)-di-trans,octa-cis-undecaprenyl diphosphate = [GlcNAc-(1-&gt;4)-Mur2Ac(oyl-L-Ala-gamma-D-Glu-L-Lys-D-Ala-D-Ala)](n+1)-di-trans,octa-cis-undecaprenyl diphosphate + di-trans,octa-cis-undecaprenyl diphosphate + H(+)</text>
        <dbReference type="Rhea" id="RHEA:23708"/>
        <dbReference type="Rhea" id="RHEA-COMP:9602"/>
        <dbReference type="Rhea" id="RHEA-COMP:9603"/>
        <dbReference type="ChEBI" id="CHEBI:15378"/>
        <dbReference type="ChEBI" id="CHEBI:58405"/>
        <dbReference type="ChEBI" id="CHEBI:60033"/>
        <dbReference type="ChEBI" id="CHEBI:78435"/>
        <dbReference type="EC" id="2.4.99.28"/>
    </reaction>
</comment>
<dbReference type="SUPFAM" id="SSF56601">
    <property type="entry name" value="beta-lactamase/transpeptidase-like"/>
    <property type="match status" value="1"/>
</dbReference>
<dbReference type="PANTHER" id="PTHR32282:SF11">
    <property type="entry name" value="PENICILLIN-BINDING PROTEIN 1B"/>
    <property type="match status" value="1"/>
</dbReference>
<evidence type="ECO:0000256" key="19">
    <source>
        <dbReference type="SAM" id="Phobius"/>
    </source>
</evidence>
<feature type="compositionally biased region" description="Basic and acidic residues" evidence="18">
    <location>
        <begin position="829"/>
        <end position="840"/>
    </location>
</feature>
<evidence type="ECO:0000259" key="20">
    <source>
        <dbReference type="Pfam" id="PF00905"/>
    </source>
</evidence>
<dbReference type="InterPro" id="IPR023346">
    <property type="entry name" value="Lysozyme-like_dom_sf"/>
</dbReference>
<reference evidence="23" key="1">
    <citation type="journal article" date="2019" name="Int. J. Syst. Evol. Microbiol.">
        <title>The Global Catalogue of Microorganisms (GCM) 10K type strain sequencing project: providing services to taxonomists for standard genome sequencing and annotation.</title>
        <authorList>
            <consortium name="The Broad Institute Genomics Platform"/>
            <consortium name="The Broad Institute Genome Sequencing Center for Infectious Disease"/>
            <person name="Wu L."/>
            <person name="Ma J."/>
        </authorList>
    </citation>
    <scope>NUCLEOTIDE SEQUENCE [LARGE SCALE GENOMIC DNA]</scope>
    <source>
        <strain evidence="23">CCUG 57401</strain>
    </source>
</reference>
<dbReference type="RefSeq" id="WP_376852796.1">
    <property type="nucleotide sequence ID" value="NZ_JBHSMF010000015.1"/>
</dbReference>
<keyword evidence="19" id="KW-0812">Transmembrane</keyword>
<comment type="pathway">
    <text evidence="2">Cell wall biogenesis; peptidoglycan biosynthesis.</text>
</comment>
<evidence type="ECO:0000256" key="13">
    <source>
        <dbReference type="ARBA" id="ARBA00023136"/>
    </source>
</evidence>